<accession>A0ACA9LZJ2</accession>
<dbReference type="Proteomes" id="UP000789525">
    <property type="component" value="Unassembled WGS sequence"/>
</dbReference>
<gene>
    <name evidence="1" type="ORF">ACOLOM_LOCUS5072</name>
</gene>
<dbReference type="EMBL" id="CAJVPT010008900">
    <property type="protein sequence ID" value="CAG8556699.1"/>
    <property type="molecule type" value="Genomic_DNA"/>
</dbReference>
<keyword evidence="2" id="KW-1185">Reference proteome</keyword>
<protein>
    <submittedName>
        <fullName evidence="1">14525_t:CDS:1</fullName>
    </submittedName>
</protein>
<comment type="caution">
    <text evidence="1">The sequence shown here is derived from an EMBL/GenBank/DDBJ whole genome shotgun (WGS) entry which is preliminary data.</text>
</comment>
<sequence length="305" mass="33585">MDDDGTMRLFPQSLVKQMNLNNHPTYSSFDIYAMFNSEANYWFDGDGEIQTDQTDFLFVIVHELTHGLGFTTGYDDYLNSPAVALTPQISINPSTNSSGFSFVGFVDMIFDKFMVILSTGQRVSDITKQLNTFAGGPGALFSSTAQFVSQFKNSSQYKLAQQMMEYATTSKAIGLLPVNSSNISQAIILETSLVPYASGSSISHVDYKTYTRTSDFLMRYLQDMGTTLGQSIIWGGNYSGGSVGPKLRLFLGLMGYTIQNQSVPITLVGEYVTNISGAHSISPIVLANIACLSAISFFEWFMTFR</sequence>
<proteinExistence type="predicted"/>
<evidence type="ECO:0000313" key="2">
    <source>
        <dbReference type="Proteomes" id="UP000789525"/>
    </source>
</evidence>
<reference evidence="1" key="1">
    <citation type="submission" date="2021-06" db="EMBL/GenBank/DDBJ databases">
        <authorList>
            <person name="Kallberg Y."/>
            <person name="Tangrot J."/>
            <person name="Rosling A."/>
        </authorList>
    </citation>
    <scope>NUCLEOTIDE SEQUENCE</scope>
    <source>
        <strain evidence="1">CL356</strain>
    </source>
</reference>
<evidence type="ECO:0000313" key="1">
    <source>
        <dbReference type="EMBL" id="CAG8556699.1"/>
    </source>
</evidence>
<organism evidence="1 2">
    <name type="scientific">Acaulospora colombiana</name>
    <dbReference type="NCBI Taxonomy" id="27376"/>
    <lineage>
        <taxon>Eukaryota</taxon>
        <taxon>Fungi</taxon>
        <taxon>Fungi incertae sedis</taxon>
        <taxon>Mucoromycota</taxon>
        <taxon>Glomeromycotina</taxon>
        <taxon>Glomeromycetes</taxon>
        <taxon>Diversisporales</taxon>
        <taxon>Acaulosporaceae</taxon>
        <taxon>Acaulospora</taxon>
    </lineage>
</organism>
<name>A0ACA9LZJ2_9GLOM</name>